<feature type="region of interest" description="Disordered" evidence="1">
    <location>
        <begin position="1"/>
        <end position="31"/>
    </location>
</feature>
<feature type="compositionally biased region" description="Pro residues" evidence="1">
    <location>
        <begin position="1"/>
        <end position="10"/>
    </location>
</feature>
<comment type="caution">
    <text evidence="2">The sequence shown here is derived from an EMBL/GenBank/DDBJ whole genome shotgun (WGS) entry which is preliminary data.</text>
</comment>
<dbReference type="EMBL" id="QJNS01000497">
    <property type="protein sequence ID" value="RYO77122.1"/>
    <property type="molecule type" value="Genomic_DNA"/>
</dbReference>
<proteinExistence type="predicted"/>
<keyword evidence="3" id="KW-1185">Reference proteome</keyword>
<feature type="region of interest" description="Disordered" evidence="1">
    <location>
        <begin position="508"/>
        <end position="544"/>
    </location>
</feature>
<protein>
    <submittedName>
        <fullName evidence="2">Uncharacterized protein</fullName>
    </submittedName>
</protein>
<dbReference type="Proteomes" id="UP000294003">
    <property type="component" value="Unassembled WGS sequence"/>
</dbReference>
<feature type="compositionally biased region" description="Basic and acidic residues" evidence="1">
    <location>
        <begin position="265"/>
        <end position="278"/>
    </location>
</feature>
<evidence type="ECO:0000313" key="3">
    <source>
        <dbReference type="Proteomes" id="UP000294003"/>
    </source>
</evidence>
<name>A0ABY0GU60_9PEZI</name>
<organism evidence="2 3">
    <name type="scientific">Monosporascus cannonballus</name>
    <dbReference type="NCBI Taxonomy" id="155416"/>
    <lineage>
        <taxon>Eukaryota</taxon>
        <taxon>Fungi</taxon>
        <taxon>Dikarya</taxon>
        <taxon>Ascomycota</taxon>
        <taxon>Pezizomycotina</taxon>
        <taxon>Sordariomycetes</taxon>
        <taxon>Xylariomycetidae</taxon>
        <taxon>Xylariales</taxon>
        <taxon>Xylariales incertae sedis</taxon>
        <taxon>Monosporascus</taxon>
    </lineage>
</organism>
<feature type="region of interest" description="Disordered" evidence="1">
    <location>
        <begin position="259"/>
        <end position="283"/>
    </location>
</feature>
<evidence type="ECO:0000256" key="1">
    <source>
        <dbReference type="SAM" id="MobiDB-lite"/>
    </source>
</evidence>
<gene>
    <name evidence="2" type="ORF">DL762_009465</name>
</gene>
<sequence length="544" mass="59442">MTPENAPSPSPRGSSMRPPRPAPTGGTCKQKKDGFGLMEGLEYVRADPLTKMLSGPGFWTRIFCAWHRLQGRQMLISSLLSPLSYYHYYPVDTHQLRRGIRRQRRLTTPLLSTTILLLPSARRYHFGTPLQTYHIRKFTPPFQHRAGMWPFSPPATSCDDFDNYSYHGSPMSGPSYQPTPPVNPHFLSTPISCQPPAAPAAKEQLSEAFALHEQGIVAKDDALLVQGVVGKGAGAPVDVATGARSCRCRCCRGPGPGRLGTSSITKKEEKKMGEGKEEDKDEAADGLLVDVSKWFHTGHLYEDELWERGAEPKATPTTRKAGKSSMGIGEYDLEKIANSRLNKRKGTMWLDQIFHGERRLEQQSRFLDFLSITTLLSTSTLEALAGGCFASKIRRRTDLEAFGSRGTQRPYGLQQDPFPINNTPLLSTSSPSSGGRILSYVSASSAVPGGDSDQVAAHPVMSVWLPSQHALSGPGASCLYWQLVSQRMGRTRSRLRCGVVRIQASKEAVADDDQETPAGLATRGHQAAPKKPVTRSMPAVAGAS</sequence>
<evidence type="ECO:0000313" key="2">
    <source>
        <dbReference type="EMBL" id="RYO77122.1"/>
    </source>
</evidence>
<accession>A0ABY0GU60</accession>
<reference evidence="2 3" key="1">
    <citation type="submission" date="2018-06" db="EMBL/GenBank/DDBJ databases">
        <title>Complete Genomes of Monosporascus.</title>
        <authorList>
            <person name="Robinson A.J."/>
            <person name="Natvig D.O."/>
        </authorList>
    </citation>
    <scope>NUCLEOTIDE SEQUENCE [LARGE SCALE GENOMIC DNA]</scope>
    <source>
        <strain evidence="2 3">CBS 609.92</strain>
    </source>
</reference>